<evidence type="ECO:0000256" key="1">
    <source>
        <dbReference type="SAM" id="MobiDB-lite"/>
    </source>
</evidence>
<dbReference type="EMBL" id="JBHTLT010000119">
    <property type="protein sequence ID" value="MFD1206267.1"/>
    <property type="molecule type" value="Genomic_DNA"/>
</dbReference>
<protein>
    <submittedName>
        <fullName evidence="2">Coiled-coil domain-containing protein</fullName>
    </submittedName>
</protein>
<proteinExistence type="predicted"/>
<evidence type="ECO:0000313" key="2">
    <source>
        <dbReference type="EMBL" id="MFD1206267.1"/>
    </source>
</evidence>
<dbReference type="Proteomes" id="UP001597231">
    <property type="component" value="Unassembled WGS sequence"/>
</dbReference>
<feature type="region of interest" description="Disordered" evidence="1">
    <location>
        <begin position="242"/>
        <end position="262"/>
    </location>
</feature>
<comment type="caution">
    <text evidence="2">The sequence shown here is derived from an EMBL/GenBank/DDBJ whole genome shotgun (WGS) entry which is preliminary data.</text>
</comment>
<organism evidence="2 3">
    <name type="scientific">Sporosarcina contaminans</name>
    <dbReference type="NCBI Taxonomy" id="633403"/>
    <lineage>
        <taxon>Bacteria</taxon>
        <taxon>Bacillati</taxon>
        <taxon>Bacillota</taxon>
        <taxon>Bacilli</taxon>
        <taxon>Bacillales</taxon>
        <taxon>Caryophanaceae</taxon>
        <taxon>Sporosarcina</taxon>
    </lineage>
</organism>
<dbReference type="RefSeq" id="WP_381481746.1">
    <property type="nucleotide sequence ID" value="NZ_JBHTLT010000119.1"/>
</dbReference>
<keyword evidence="3" id="KW-1185">Reference proteome</keyword>
<feature type="region of interest" description="Disordered" evidence="1">
    <location>
        <begin position="138"/>
        <end position="169"/>
    </location>
</feature>
<name>A0ABW3U0U4_9BACL</name>
<feature type="compositionally biased region" description="Basic and acidic residues" evidence="1">
    <location>
        <begin position="146"/>
        <end position="169"/>
    </location>
</feature>
<accession>A0ABW3U0U4</accession>
<reference evidence="3" key="1">
    <citation type="journal article" date="2019" name="Int. J. Syst. Evol. Microbiol.">
        <title>The Global Catalogue of Microorganisms (GCM) 10K type strain sequencing project: providing services to taxonomists for standard genome sequencing and annotation.</title>
        <authorList>
            <consortium name="The Broad Institute Genomics Platform"/>
            <consortium name="The Broad Institute Genome Sequencing Center for Infectious Disease"/>
            <person name="Wu L."/>
            <person name="Ma J."/>
        </authorList>
    </citation>
    <scope>NUCLEOTIDE SEQUENCE [LARGE SCALE GENOMIC DNA]</scope>
    <source>
        <strain evidence="3">CCUG 53915</strain>
    </source>
</reference>
<gene>
    <name evidence="2" type="ORF">ACFQ38_14305</name>
</gene>
<sequence length="349" mass="41401">MKDAKELDDALIERLEDKEFVKWMIEKLNNKQLDLLLFSTSMDKKYKAQDKLPNQFLQNKLLLKNIRTKLWKMKILPPLAIIVDNREMLGKEPAKEDLLELAEEHNVDDRQKALMLFLQNHYEEALDLYDNRYVGDGKSLKKKEKPKKEKVEQQLSQHKEETLSPKQEKKLQQKIDTLLKEKEDLINQVQQLKKELKEKNTEHQKEINQLSQDLATEKSSAKKLEDELAQLHKKIESERAVEKELSKVEKEKEREKQESVPTEKKKLAIIGNPKNNKVLKDNRFDIDLFELDNIEKLIQSIDLYEHKLFLSYVIDEVLYEEKVSQVIREKIITITNFKELKDVMGELER</sequence>
<evidence type="ECO:0000313" key="3">
    <source>
        <dbReference type="Proteomes" id="UP001597231"/>
    </source>
</evidence>